<dbReference type="InterPro" id="IPR002471">
    <property type="entry name" value="Pept_S9_AS"/>
</dbReference>
<evidence type="ECO:0000256" key="8">
    <source>
        <dbReference type="ARBA" id="ARBA00022825"/>
    </source>
</evidence>
<evidence type="ECO:0000256" key="5">
    <source>
        <dbReference type="ARBA" id="ARBA00022670"/>
    </source>
</evidence>
<keyword evidence="9" id="KW-0735">Signal-anchor</keyword>
<keyword evidence="3 17" id="KW-0031">Aminopeptidase</keyword>
<dbReference type="InterPro" id="IPR050278">
    <property type="entry name" value="Serine_Prot_S9B/DPPIV"/>
</dbReference>
<evidence type="ECO:0000256" key="9">
    <source>
        <dbReference type="ARBA" id="ARBA00022968"/>
    </source>
</evidence>
<evidence type="ECO:0000256" key="13">
    <source>
        <dbReference type="SAM" id="MobiDB-lite"/>
    </source>
</evidence>
<dbReference type="OrthoDB" id="16520at2759"/>
<organism evidence="17 18">
    <name type="scientific">Rickenella mellea</name>
    <dbReference type="NCBI Taxonomy" id="50990"/>
    <lineage>
        <taxon>Eukaryota</taxon>
        <taxon>Fungi</taxon>
        <taxon>Dikarya</taxon>
        <taxon>Basidiomycota</taxon>
        <taxon>Agaricomycotina</taxon>
        <taxon>Agaricomycetes</taxon>
        <taxon>Hymenochaetales</taxon>
        <taxon>Rickenellaceae</taxon>
        <taxon>Rickenella</taxon>
    </lineage>
</organism>
<keyword evidence="7" id="KW-0378">Hydrolase</keyword>
<keyword evidence="18" id="KW-1185">Reference proteome</keyword>
<keyword evidence="6 14" id="KW-0812">Transmembrane</keyword>
<dbReference type="GO" id="GO:0004252">
    <property type="term" value="F:serine-type endopeptidase activity"/>
    <property type="evidence" value="ECO:0007669"/>
    <property type="project" value="InterPro"/>
</dbReference>
<dbReference type="STRING" id="50990.A0A4Y7QG24"/>
<evidence type="ECO:0000256" key="11">
    <source>
        <dbReference type="ARBA" id="ARBA00023136"/>
    </source>
</evidence>
<dbReference type="GO" id="GO:0005886">
    <property type="term" value="C:plasma membrane"/>
    <property type="evidence" value="ECO:0007669"/>
    <property type="project" value="TreeGrafter"/>
</dbReference>
<dbReference type="GO" id="GO:0004177">
    <property type="term" value="F:aminopeptidase activity"/>
    <property type="evidence" value="ECO:0007669"/>
    <property type="project" value="UniProtKB-KW"/>
</dbReference>
<comment type="subcellular location">
    <subcellularLocation>
        <location evidence="1">Vacuole membrane</location>
        <topology evidence="1">Single-pass type II membrane protein</topology>
    </subcellularLocation>
</comment>
<keyword evidence="11 14" id="KW-0472">Membrane</keyword>
<keyword evidence="10 14" id="KW-1133">Transmembrane helix</keyword>
<dbReference type="SUPFAM" id="SSF53474">
    <property type="entry name" value="alpha/beta-Hydrolases"/>
    <property type="match status" value="1"/>
</dbReference>
<evidence type="ECO:0000256" key="14">
    <source>
        <dbReference type="SAM" id="Phobius"/>
    </source>
</evidence>
<evidence type="ECO:0000256" key="4">
    <source>
        <dbReference type="ARBA" id="ARBA00022554"/>
    </source>
</evidence>
<dbReference type="AlphaFoldDB" id="A0A4Y7QG24"/>
<keyword evidence="12" id="KW-0325">Glycoprotein</keyword>
<dbReference type="PROSITE" id="PS00708">
    <property type="entry name" value="PRO_ENDOPEP_SER"/>
    <property type="match status" value="1"/>
</dbReference>
<evidence type="ECO:0000256" key="10">
    <source>
        <dbReference type="ARBA" id="ARBA00022989"/>
    </source>
</evidence>
<dbReference type="VEuPathDB" id="FungiDB:BD410DRAFT_783659"/>
<evidence type="ECO:0000256" key="3">
    <source>
        <dbReference type="ARBA" id="ARBA00022438"/>
    </source>
</evidence>
<feature type="compositionally biased region" description="Basic and acidic residues" evidence="13">
    <location>
        <begin position="613"/>
        <end position="632"/>
    </location>
</feature>
<evidence type="ECO:0000256" key="2">
    <source>
        <dbReference type="ARBA" id="ARBA00006150"/>
    </source>
</evidence>
<dbReference type="Pfam" id="PF00930">
    <property type="entry name" value="DPPIV_N"/>
    <property type="match status" value="1"/>
</dbReference>
<dbReference type="Proteomes" id="UP000294933">
    <property type="component" value="Unassembled WGS sequence"/>
</dbReference>
<keyword evidence="4" id="KW-0926">Vacuole</keyword>
<dbReference type="InterPro" id="IPR001375">
    <property type="entry name" value="Peptidase_S9_cat"/>
</dbReference>
<accession>A0A4Y7QG24</accession>
<dbReference type="GO" id="GO:0008239">
    <property type="term" value="F:dipeptidyl-peptidase activity"/>
    <property type="evidence" value="ECO:0007669"/>
    <property type="project" value="TreeGrafter"/>
</dbReference>
<feature type="domain" description="Dipeptidylpeptidase IV N-terminal" evidence="16">
    <location>
        <begin position="194"/>
        <end position="605"/>
    </location>
</feature>
<evidence type="ECO:0000259" key="15">
    <source>
        <dbReference type="Pfam" id="PF00326"/>
    </source>
</evidence>
<evidence type="ECO:0000259" key="16">
    <source>
        <dbReference type="Pfam" id="PF00930"/>
    </source>
</evidence>
<dbReference type="Gene3D" id="2.140.10.30">
    <property type="entry name" value="Dipeptidylpeptidase IV, N-terminal domain"/>
    <property type="match status" value="1"/>
</dbReference>
<evidence type="ECO:0000256" key="1">
    <source>
        <dbReference type="ARBA" id="ARBA00004576"/>
    </source>
</evidence>
<evidence type="ECO:0000313" key="18">
    <source>
        <dbReference type="Proteomes" id="UP000294933"/>
    </source>
</evidence>
<dbReference type="InterPro" id="IPR002469">
    <property type="entry name" value="Peptidase_S9B_N"/>
</dbReference>
<name>A0A4Y7QG24_9AGAM</name>
<feature type="region of interest" description="Disordered" evidence="13">
    <location>
        <begin position="609"/>
        <end position="632"/>
    </location>
</feature>
<evidence type="ECO:0000256" key="6">
    <source>
        <dbReference type="ARBA" id="ARBA00022692"/>
    </source>
</evidence>
<dbReference type="FunFam" id="3.40.50.1820:FF:000003">
    <property type="entry name" value="Dipeptidyl peptidase 4"/>
    <property type="match status" value="1"/>
</dbReference>
<proteinExistence type="inferred from homology"/>
<feature type="domain" description="Peptidase S9 prolyl oligopeptidase catalytic" evidence="15">
    <location>
        <begin position="708"/>
        <end position="908"/>
    </location>
</feature>
<dbReference type="Pfam" id="PF00326">
    <property type="entry name" value="Peptidase_S9"/>
    <property type="match status" value="1"/>
</dbReference>
<evidence type="ECO:0000256" key="7">
    <source>
        <dbReference type="ARBA" id="ARBA00022801"/>
    </source>
</evidence>
<dbReference type="GO" id="GO:0005774">
    <property type="term" value="C:vacuolar membrane"/>
    <property type="evidence" value="ECO:0007669"/>
    <property type="project" value="UniProtKB-SubCell"/>
</dbReference>
<reference evidence="17 18" key="1">
    <citation type="submission" date="2018-06" db="EMBL/GenBank/DDBJ databases">
        <title>A transcriptomic atlas of mushroom development highlights an independent origin of complex multicellularity.</title>
        <authorList>
            <consortium name="DOE Joint Genome Institute"/>
            <person name="Krizsan K."/>
            <person name="Almasi E."/>
            <person name="Merenyi Z."/>
            <person name="Sahu N."/>
            <person name="Viragh M."/>
            <person name="Koszo T."/>
            <person name="Mondo S."/>
            <person name="Kiss B."/>
            <person name="Balint B."/>
            <person name="Kues U."/>
            <person name="Barry K."/>
            <person name="Hegedus J.C."/>
            <person name="Henrissat B."/>
            <person name="Johnson J."/>
            <person name="Lipzen A."/>
            <person name="Ohm R."/>
            <person name="Nagy I."/>
            <person name="Pangilinan J."/>
            <person name="Yan J."/>
            <person name="Xiong Y."/>
            <person name="Grigoriev I.V."/>
            <person name="Hibbett D.S."/>
            <person name="Nagy L.G."/>
        </authorList>
    </citation>
    <scope>NUCLEOTIDE SEQUENCE [LARGE SCALE GENOMIC DNA]</scope>
    <source>
        <strain evidence="17 18">SZMC22713</strain>
    </source>
</reference>
<sequence>MPSKDYEPLSTAEDGFHDAHDDLETVEVEQEAKRPMPFVYYNDGPFDPPSSDSEDETLLEKGPDSPGAAEQANLLTKRRPTPLRCLLICLCSLVLMAILIGVMAASSYSGTSYRYARGSKHITMDHVFNGTFFAHAQGIRWVPEAGDGVFAITENNVIKLVDLKTNTTIELAALSDIKRWSDGSTLYISEWKLSPDMKYLLVKTDYKKQWRHSSFGNYYIHNIASQSTRPLIDPTYPPITAYATWAPTGEAIAYVASNDLYILPSPVPETAPIRITTSGNSSLFHGVPDWVYEEEVFSSDFALWWAPDASKVAFLRLDETSVPEYTYPVYNPSEDSYKVYPYTSDIAMKYPKPGYDNPLVSVHVFDLHRYQERQSAGDVIGFPEEDATRTLEWEGRMMVNDSVVMEVTWVANDSLIVKEVNRAADKGSVVFFDLDKAKNAGAGEVFGEVVRKLGKEGEEGDDGWIESNQYIYPIPETLTGGISSYLDIVNNSAGYNHIALFSPADSGEPVFVTDGEWEVTSGILGVDMGGNVYFTASNPSSTERNIFSVPLPIHQSGLTSAVSPTSPGINITSLTDTVQPNYFAADFSPQAGFYLLSYQGPNVPWQQVMQTRRQSESNEGEKDGENSGEKGDLVVYPVTDNRKLNETLREFLMPIVSWGTVESDGFDLNVMEIRPPNFDDTGRTKYPVLFRVYGGPGSQMVHTRFERDWHTYLACSLKYVIVVVDGRGTGFKGRKLRNPVRGNLGFWEVRDQVNAARTWATKPYVDPKRIGIWGWSYGGFMSSKVVEADAGIHTLAMAVAPVTSWRLYDSIYTERYMGLPDSNPGGYVNASIANVTGFHNADFLLAHGSGDDNVHYANSAHLLDMFTRAQVRRFRFRMFTDSDHSIGRRGAYRELHEYMTDFLLEKWGKGGTRRGW</sequence>
<keyword evidence="5" id="KW-0645">Protease</keyword>
<dbReference type="PANTHER" id="PTHR11731">
    <property type="entry name" value="PROTEASE FAMILY S9B,C DIPEPTIDYL-PEPTIDASE IV-RELATED"/>
    <property type="match status" value="1"/>
</dbReference>
<keyword evidence="8" id="KW-0720">Serine protease</keyword>
<feature type="region of interest" description="Disordered" evidence="13">
    <location>
        <begin position="1"/>
        <end position="69"/>
    </location>
</feature>
<dbReference type="EMBL" id="ML170161">
    <property type="protein sequence ID" value="TDL26587.1"/>
    <property type="molecule type" value="Genomic_DNA"/>
</dbReference>
<feature type="compositionally biased region" description="Basic and acidic residues" evidence="13">
    <location>
        <begin position="14"/>
        <end position="23"/>
    </location>
</feature>
<gene>
    <name evidence="17" type="ORF">BD410DRAFT_783659</name>
</gene>
<evidence type="ECO:0000256" key="12">
    <source>
        <dbReference type="ARBA" id="ARBA00023180"/>
    </source>
</evidence>
<dbReference type="InterPro" id="IPR029058">
    <property type="entry name" value="AB_hydrolase_fold"/>
</dbReference>
<dbReference type="Gene3D" id="3.40.50.1820">
    <property type="entry name" value="alpha/beta hydrolase"/>
    <property type="match status" value="1"/>
</dbReference>
<comment type="similarity">
    <text evidence="2">Belongs to the peptidase S9B family.</text>
</comment>
<evidence type="ECO:0000313" key="17">
    <source>
        <dbReference type="EMBL" id="TDL26587.1"/>
    </source>
</evidence>
<protein>
    <submittedName>
        <fullName evidence="17">Dipeptidyl aminopeptidase</fullName>
    </submittedName>
</protein>
<dbReference type="GO" id="GO:0006508">
    <property type="term" value="P:proteolysis"/>
    <property type="evidence" value="ECO:0007669"/>
    <property type="project" value="UniProtKB-KW"/>
</dbReference>
<dbReference type="SUPFAM" id="SSF82171">
    <property type="entry name" value="DPP6 N-terminal domain-like"/>
    <property type="match status" value="1"/>
</dbReference>
<feature type="transmembrane region" description="Helical" evidence="14">
    <location>
        <begin position="85"/>
        <end position="105"/>
    </location>
</feature>
<dbReference type="PANTHER" id="PTHR11731:SF200">
    <property type="entry name" value="DIPEPTIDYL PEPTIDASE 10, ISOFORM B"/>
    <property type="match status" value="1"/>
</dbReference>